<dbReference type="Proteomes" id="UP000431901">
    <property type="component" value="Unassembled WGS sequence"/>
</dbReference>
<name>A0A6I4W6N3_9ACTN</name>
<protein>
    <submittedName>
        <fullName evidence="2">Uncharacterized protein</fullName>
    </submittedName>
</protein>
<comment type="caution">
    <text evidence="2">The sequence shown here is derived from an EMBL/GenBank/DDBJ whole genome shotgun (WGS) entry which is preliminary data.</text>
</comment>
<reference evidence="2 3" key="1">
    <citation type="submission" date="2019-12" db="EMBL/GenBank/DDBJ databases">
        <title>Nocardia macrotermitis sp. nov. and Nocardia aurantia sp. nov., isolated from the gut of the fungus growing-termite Macrotermes natalensis.</title>
        <authorList>
            <person name="Christine B."/>
            <person name="Rene B."/>
        </authorList>
    </citation>
    <scope>NUCLEOTIDE SEQUENCE [LARGE SCALE GENOMIC DNA]</scope>
    <source>
        <strain evidence="2 3">DSM 102126</strain>
    </source>
</reference>
<evidence type="ECO:0000256" key="1">
    <source>
        <dbReference type="SAM" id="Phobius"/>
    </source>
</evidence>
<keyword evidence="1" id="KW-0812">Transmembrane</keyword>
<dbReference type="EMBL" id="WUTW01000003">
    <property type="protein sequence ID" value="MXQ65847.1"/>
    <property type="molecule type" value="Genomic_DNA"/>
</dbReference>
<keyword evidence="3" id="KW-1185">Reference proteome</keyword>
<evidence type="ECO:0000313" key="2">
    <source>
        <dbReference type="EMBL" id="MXQ65847.1"/>
    </source>
</evidence>
<evidence type="ECO:0000313" key="3">
    <source>
        <dbReference type="Proteomes" id="UP000431901"/>
    </source>
</evidence>
<dbReference type="OrthoDB" id="5190934at2"/>
<keyword evidence="1" id="KW-1133">Transmembrane helix</keyword>
<accession>A0A6I4W6N3</accession>
<feature type="transmembrane region" description="Helical" evidence="1">
    <location>
        <begin position="6"/>
        <end position="27"/>
    </location>
</feature>
<organism evidence="2 3">
    <name type="scientific">Actinomadura rayongensis</name>
    <dbReference type="NCBI Taxonomy" id="1429076"/>
    <lineage>
        <taxon>Bacteria</taxon>
        <taxon>Bacillati</taxon>
        <taxon>Actinomycetota</taxon>
        <taxon>Actinomycetes</taxon>
        <taxon>Streptosporangiales</taxon>
        <taxon>Thermomonosporaceae</taxon>
        <taxon>Actinomadura</taxon>
    </lineage>
</organism>
<keyword evidence="1" id="KW-0472">Membrane</keyword>
<gene>
    <name evidence="2" type="ORF">GQ466_17640</name>
</gene>
<proteinExistence type="predicted"/>
<dbReference type="AlphaFoldDB" id="A0A6I4W6N3"/>
<dbReference type="RefSeq" id="WP_161104064.1">
    <property type="nucleotide sequence ID" value="NZ_JBHLYI010000004.1"/>
</dbReference>
<sequence>MDRATWAIVLSTISVAISMVGIFWQLVSYRLSGSRIKVKMKPAMIDLNDHIVRGPERGWGDVDIPFSSPRWKVDVVELSIINSGRTAVSISEVSLDFGRPHGIKRGSHRISGTPVEMFGAIKDETFRLDAGESQKVIFDFWPMATAARNYRKGLGKSGSLTVRASVVMAGTRVRRSPWRKRWKIGSDQNTLRLSENFDAEAAAYSVLWGRFRISENFYFLSEVWYVFRSQVAEGKTPHEISDYLKEELNIVCGLAVLDAYKAYKQRDSGLEDGAAASRVGVDQQEGE</sequence>